<dbReference type="GO" id="GO:0019135">
    <property type="term" value="F:deoxyhypusine monooxygenase activity"/>
    <property type="evidence" value="ECO:0007669"/>
    <property type="project" value="UniProtKB-EC"/>
</dbReference>
<comment type="catalytic activity">
    <reaction evidence="1 9">
        <text>[eIF5A protein]-deoxyhypusine + AH2 + O2 = [eIF5A protein]-hypusine + A + H2O</text>
        <dbReference type="Rhea" id="RHEA:14101"/>
        <dbReference type="Rhea" id="RHEA-COMP:10144"/>
        <dbReference type="Rhea" id="RHEA-COMP:12592"/>
        <dbReference type="ChEBI" id="CHEBI:13193"/>
        <dbReference type="ChEBI" id="CHEBI:15377"/>
        <dbReference type="ChEBI" id="CHEBI:15379"/>
        <dbReference type="ChEBI" id="CHEBI:17499"/>
        <dbReference type="ChEBI" id="CHEBI:82657"/>
        <dbReference type="ChEBI" id="CHEBI:91175"/>
        <dbReference type="EC" id="1.14.99.29"/>
    </reaction>
</comment>
<comment type="function">
    <text evidence="9">Catalyzes the hydroxylation of the N(6)-(4-aminobutyl)-L-lysine intermediate to form hypusine, an essential post-translational modification only found in mature eIF-5A factor.</text>
</comment>
<keyword evidence="9" id="KW-0963">Cytoplasm</keyword>
<evidence type="ECO:0000256" key="3">
    <source>
        <dbReference type="ARBA" id="ARBA00022723"/>
    </source>
</evidence>
<feature type="binding site" evidence="9">
    <location>
        <position position="221"/>
    </location>
    <ligand>
        <name>Fe cation</name>
        <dbReference type="ChEBI" id="CHEBI:24875"/>
        <label>2</label>
    </ligand>
</feature>
<dbReference type="Proteomes" id="UP001447188">
    <property type="component" value="Unassembled WGS sequence"/>
</dbReference>
<proteinExistence type="inferred from homology"/>
<dbReference type="InterPro" id="IPR011989">
    <property type="entry name" value="ARM-like"/>
</dbReference>
<name>A0ABR3GDI6_9PEZI</name>
<evidence type="ECO:0000313" key="10">
    <source>
        <dbReference type="EMBL" id="KAL0633878.1"/>
    </source>
</evidence>
<evidence type="ECO:0000256" key="7">
    <source>
        <dbReference type="ARBA" id="ARBA00023033"/>
    </source>
</evidence>
<dbReference type="HAMAP" id="MF_03101">
    <property type="entry name" value="Deoxyhypusine_hydroxylase"/>
    <property type="match status" value="1"/>
</dbReference>
<protein>
    <recommendedName>
        <fullName evidence="9">Deoxyhypusine hydroxylase</fullName>
        <shortName evidence="9">DOHH</shortName>
        <ecNumber evidence="9">1.14.99.29</ecNumber>
    </recommendedName>
    <alternativeName>
        <fullName evidence="9">Deoxyhypusine dioxygenase</fullName>
    </alternativeName>
    <alternativeName>
        <fullName evidence="9">Deoxyhypusine monooxygenase</fullName>
    </alternativeName>
</protein>
<evidence type="ECO:0000256" key="1">
    <source>
        <dbReference type="ARBA" id="ARBA00000068"/>
    </source>
</evidence>
<comment type="caution">
    <text evidence="10">The sequence shown here is derived from an EMBL/GenBank/DDBJ whole genome shotgun (WGS) entry which is preliminary data.</text>
</comment>
<keyword evidence="8 9" id="KW-0386">Hypusine biosynthesis</keyword>
<dbReference type="PANTHER" id="PTHR12697:SF5">
    <property type="entry name" value="DEOXYHYPUSINE HYDROXYLASE"/>
    <property type="match status" value="1"/>
</dbReference>
<keyword evidence="7 9" id="KW-0503">Monooxygenase</keyword>
<feature type="binding site" evidence="9">
    <location>
        <position position="97"/>
    </location>
    <ligand>
        <name>Fe cation</name>
        <dbReference type="ChEBI" id="CHEBI:24875"/>
        <label>1</label>
    </ligand>
</feature>
<dbReference type="Gene3D" id="1.25.10.10">
    <property type="entry name" value="Leucine-rich Repeat Variant"/>
    <property type="match status" value="2"/>
</dbReference>
<organism evidence="10 11">
    <name type="scientific">Discina gigas</name>
    <dbReference type="NCBI Taxonomy" id="1032678"/>
    <lineage>
        <taxon>Eukaryota</taxon>
        <taxon>Fungi</taxon>
        <taxon>Dikarya</taxon>
        <taxon>Ascomycota</taxon>
        <taxon>Pezizomycotina</taxon>
        <taxon>Pezizomycetes</taxon>
        <taxon>Pezizales</taxon>
        <taxon>Discinaceae</taxon>
        <taxon>Discina</taxon>
    </lineage>
</organism>
<dbReference type="InterPro" id="IPR004155">
    <property type="entry name" value="PBS_lyase_HEAT"/>
</dbReference>
<dbReference type="EC" id="1.14.99.29" evidence="9"/>
<feature type="binding site" evidence="9">
    <location>
        <position position="220"/>
    </location>
    <ligand>
        <name>Fe cation</name>
        <dbReference type="ChEBI" id="CHEBI:24875"/>
        <label>2</label>
    </ligand>
</feature>
<feature type="binding site" evidence="9">
    <location>
        <position position="254"/>
    </location>
    <ligand>
        <name>Fe cation</name>
        <dbReference type="ChEBI" id="CHEBI:24875"/>
        <label>2</label>
    </ligand>
</feature>
<gene>
    <name evidence="9 10" type="primary">LIA1</name>
    <name evidence="10" type="ORF">Q9L58_007180</name>
</gene>
<sequence length="316" mass="34089">MTVPSTSSDPVPELRRILCDDSGDNLALRFRALFSLKHMATQGDLSAIDAIAAAFSSNSALLKHELAYCLGQSKNHHAAPPLQAVLADLTEDPMVRHEAGEALGALSHSPSLPLLRQFLSDPEEVVAQTCELAISRIEWEASEIGRAELLQTSAFASIDPAPPTAGKEGNIEKLQRTLNDQAVPLFVRYRAMFRLRDIASPEAIDALATGFVDPSALFRHEIAFVFGQLSDPHSVPALIRVAGDKNEIPMVRHEAVEALGSIASDGVEAFLNEYAKDTEQVVRESALVALDMAEFERSGGFEYALILEGTTATEGS</sequence>
<keyword evidence="4" id="KW-0677">Repeat</keyword>
<keyword evidence="11" id="KW-1185">Reference proteome</keyword>
<evidence type="ECO:0000256" key="8">
    <source>
        <dbReference type="ARBA" id="ARBA00023256"/>
    </source>
</evidence>
<evidence type="ECO:0000256" key="2">
    <source>
        <dbReference type="ARBA" id="ARBA00005041"/>
    </source>
</evidence>
<comment type="cofactor">
    <cofactor evidence="9">
        <name>Fe(2+)</name>
        <dbReference type="ChEBI" id="CHEBI:29033"/>
    </cofactor>
    <text evidence="9">Binds 2 Fe(2+) ions per subunit.</text>
</comment>
<evidence type="ECO:0000256" key="4">
    <source>
        <dbReference type="ARBA" id="ARBA00022737"/>
    </source>
</evidence>
<dbReference type="Pfam" id="PF13646">
    <property type="entry name" value="HEAT_2"/>
    <property type="match status" value="2"/>
</dbReference>
<comment type="subcellular location">
    <subcellularLocation>
        <location evidence="9">Cytoplasm</location>
    </subcellularLocation>
    <subcellularLocation>
        <location evidence="9">Nucleus</location>
    </subcellularLocation>
</comment>
<keyword evidence="5 9" id="KW-0560">Oxidoreductase</keyword>
<evidence type="ECO:0000256" key="5">
    <source>
        <dbReference type="ARBA" id="ARBA00023002"/>
    </source>
</evidence>
<feature type="binding site" evidence="9">
    <location>
        <position position="253"/>
    </location>
    <ligand>
        <name>Fe cation</name>
        <dbReference type="ChEBI" id="CHEBI:24875"/>
        <label>2</label>
    </ligand>
</feature>
<dbReference type="SMART" id="SM00567">
    <property type="entry name" value="EZ_HEAT"/>
    <property type="match status" value="6"/>
</dbReference>
<dbReference type="InterPro" id="IPR016024">
    <property type="entry name" value="ARM-type_fold"/>
</dbReference>
<evidence type="ECO:0000313" key="11">
    <source>
        <dbReference type="Proteomes" id="UP001447188"/>
    </source>
</evidence>
<dbReference type="InterPro" id="IPR027517">
    <property type="entry name" value="Deoxyhypusine_hydroxylase"/>
</dbReference>
<keyword evidence="9" id="KW-0539">Nucleus</keyword>
<reference evidence="10 11" key="1">
    <citation type="submission" date="2024-02" db="EMBL/GenBank/DDBJ databases">
        <title>Discinaceae phylogenomics.</title>
        <authorList>
            <person name="Dirks A.C."/>
            <person name="James T.Y."/>
        </authorList>
    </citation>
    <scope>NUCLEOTIDE SEQUENCE [LARGE SCALE GENOMIC DNA]</scope>
    <source>
        <strain evidence="10 11">ACD0624</strain>
    </source>
</reference>
<dbReference type="SUPFAM" id="SSF48371">
    <property type="entry name" value="ARM repeat"/>
    <property type="match status" value="1"/>
</dbReference>
<comment type="pathway">
    <text evidence="2 9">Protein modification; eIF5A hypusination.</text>
</comment>
<keyword evidence="3 9" id="KW-0479">Metal-binding</keyword>
<feature type="binding site" evidence="9">
    <location>
        <position position="98"/>
    </location>
    <ligand>
        <name>Fe cation</name>
        <dbReference type="ChEBI" id="CHEBI:24875"/>
        <label>1</label>
    </ligand>
</feature>
<dbReference type="PANTHER" id="PTHR12697">
    <property type="entry name" value="PBS LYASE HEAT-LIKE PROTEIN"/>
    <property type="match status" value="1"/>
</dbReference>
<feature type="binding site" evidence="9">
    <location>
        <position position="64"/>
    </location>
    <ligand>
        <name>Fe cation</name>
        <dbReference type="ChEBI" id="CHEBI:24875"/>
        <label>1</label>
    </ligand>
</feature>
<comment type="similarity">
    <text evidence="9">Belongs to the deoxyhypusine hydroxylase family.</text>
</comment>
<keyword evidence="6 9" id="KW-0408">Iron</keyword>
<accession>A0ABR3GDI6</accession>
<feature type="binding site" evidence="9">
    <location>
        <position position="65"/>
    </location>
    <ligand>
        <name>Fe cation</name>
        <dbReference type="ChEBI" id="CHEBI:24875"/>
        <label>1</label>
    </ligand>
</feature>
<evidence type="ECO:0000256" key="9">
    <source>
        <dbReference type="HAMAP-Rule" id="MF_03101"/>
    </source>
</evidence>
<dbReference type="EMBL" id="JBBBZM010000110">
    <property type="protein sequence ID" value="KAL0633878.1"/>
    <property type="molecule type" value="Genomic_DNA"/>
</dbReference>
<evidence type="ECO:0000256" key="6">
    <source>
        <dbReference type="ARBA" id="ARBA00023004"/>
    </source>
</evidence>